<evidence type="ECO:0000313" key="2">
    <source>
        <dbReference type="EMBL" id="MEY8014181.1"/>
    </source>
</evidence>
<dbReference type="PANTHER" id="PTHR42685">
    <property type="entry name" value="GERANYLGERANYL DIPHOSPHATE REDUCTASE"/>
    <property type="match status" value="1"/>
</dbReference>
<dbReference type="PRINTS" id="PR00420">
    <property type="entry name" value="RNGMNOXGNASE"/>
</dbReference>
<feature type="domain" description="FAD-binding" evidence="1">
    <location>
        <begin position="6"/>
        <end position="178"/>
    </location>
</feature>
<gene>
    <name evidence="2" type="ORF">AB8998_03475</name>
</gene>
<name>A0ABV4BV48_9MYCO</name>
<dbReference type="EMBL" id="JBGEDP010000001">
    <property type="protein sequence ID" value="MEY8014181.1"/>
    <property type="molecule type" value="Genomic_DNA"/>
</dbReference>
<keyword evidence="2" id="KW-0560">Oxidoreductase</keyword>
<keyword evidence="3" id="KW-1185">Reference proteome</keyword>
<evidence type="ECO:0000313" key="3">
    <source>
        <dbReference type="Proteomes" id="UP001564760"/>
    </source>
</evidence>
<protein>
    <submittedName>
        <fullName evidence="2">NAD(P)/FAD-dependent oxidoreductase</fullName>
        <ecNumber evidence="2">1.-.-.-</ecNumber>
    </submittedName>
</protein>
<dbReference type="InterPro" id="IPR002938">
    <property type="entry name" value="FAD-bd"/>
</dbReference>
<dbReference type="Pfam" id="PF01494">
    <property type="entry name" value="FAD_binding_3"/>
    <property type="match status" value="1"/>
</dbReference>
<proteinExistence type="predicted"/>
<organism evidence="2 3">
    <name type="scientific">Mycobacterium servetii</name>
    <dbReference type="NCBI Taxonomy" id="3237418"/>
    <lineage>
        <taxon>Bacteria</taxon>
        <taxon>Bacillati</taxon>
        <taxon>Actinomycetota</taxon>
        <taxon>Actinomycetes</taxon>
        <taxon>Mycobacteriales</taxon>
        <taxon>Mycobacteriaceae</taxon>
        <taxon>Mycobacterium</taxon>
    </lineage>
</organism>
<dbReference type="GO" id="GO:0016491">
    <property type="term" value="F:oxidoreductase activity"/>
    <property type="evidence" value="ECO:0007669"/>
    <property type="project" value="UniProtKB-KW"/>
</dbReference>
<dbReference type="RefSeq" id="WP_369736839.1">
    <property type="nucleotide sequence ID" value="NZ_JBGEDP010000001.1"/>
</dbReference>
<reference evidence="2 3" key="1">
    <citation type="submission" date="2024-08" db="EMBL/GenBank/DDBJ databases">
        <title>Mycobacterium servetensis sp. nov., a novel rapid-growing mycobacterial species recovered from a human patient in Zaragoza, Spain.</title>
        <authorList>
            <person name="Tristancho-Baro A.I."/>
            <person name="Buenestado-Serrano S."/>
            <person name="Garcia De Viedma D."/>
            <person name="Milagro-Beamonte A."/>
            <person name="Burillo N."/>
            <person name="Sanz S."/>
            <person name="Lopez-Calleja A.I."/>
            <person name="Penas-Utrilla D."/>
            <person name="Guardingo M."/>
            <person name="Garcia M.J."/>
            <person name="Vinuelas-Bayon J."/>
        </authorList>
    </citation>
    <scope>NUCLEOTIDE SEQUENCE [LARGE SCALE GENOMIC DNA]</scope>
    <source>
        <strain evidence="3">HUMS_12744610</strain>
    </source>
</reference>
<dbReference type="Gene3D" id="3.50.50.60">
    <property type="entry name" value="FAD/NAD(P)-binding domain"/>
    <property type="match status" value="1"/>
</dbReference>
<evidence type="ECO:0000259" key="1">
    <source>
        <dbReference type="Pfam" id="PF01494"/>
    </source>
</evidence>
<dbReference type="PANTHER" id="PTHR42685:SF22">
    <property type="entry name" value="CONDITIONED MEDIUM FACTOR RECEPTOR 1"/>
    <property type="match status" value="1"/>
</dbReference>
<dbReference type="InterPro" id="IPR050407">
    <property type="entry name" value="Geranylgeranyl_reductase"/>
</dbReference>
<accession>A0ABV4BV48</accession>
<sequence length="427" mass="47148">MGDAFDAVVVGSGPAGCTAAILLGRAGLRVALLEAHRDINHYKRLCTHSVRSSALPTLRRLGFAELFDGHRAIRTRDRNWTRYGWVGDVDDERLPGHGYNIPRRVMDPLLRRTAAAAPGVELMLGTRLSELTVDESGRVNGVVASIDNSPRRIGTRLVIGADGSVSKVAKIANLPGKVSHNNRFCYFAEYHNVEMPSWCTTAMWFLNPDVAYVFRNHGGMTLLTAMPVKERLGEFRRNPEAALLTTIQSLPDGPDVSKAERVSNVIGTQDYPFVTRKRIVAPGVALLGDAAMVGDPLWGTGCGWAFQSAEWLCDAVKEALLEGSPRRIDAAARHYQWRHRRLVRLDQLVNIAFANRDDFNALQHLLWAAAPHDRRVAEAMLAVGCRLRSPATLVSPTVLLRATAAVLRHPPVRIRDAKNEEGERVTR</sequence>
<comment type="caution">
    <text evidence="2">The sequence shown here is derived from an EMBL/GenBank/DDBJ whole genome shotgun (WGS) entry which is preliminary data.</text>
</comment>
<dbReference type="Proteomes" id="UP001564760">
    <property type="component" value="Unassembled WGS sequence"/>
</dbReference>
<dbReference type="InterPro" id="IPR036188">
    <property type="entry name" value="FAD/NAD-bd_sf"/>
</dbReference>
<dbReference type="SUPFAM" id="SSF51905">
    <property type="entry name" value="FAD/NAD(P)-binding domain"/>
    <property type="match status" value="1"/>
</dbReference>
<dbReference type="EC" id="1.-.-.-" evidence="2"/>